<evidence type="ECO:0000256" key="7">
    <source>
        <dbReference type="ARBA" id="ARBA00023180"/>
    </source>
</evidence>
<dbReference type="Proteomes" id="UP000076420">
    <property type="component" value="Unassembled WGS sequence"/>
</dbReference>
<comment type="subcellular location">
    <subcellularLocation>
        <location evidence="1">Cell membrane</location>
        <topology evidence="1">Multi-pass membrane protein</topology>
    </subcellularLocation>
</comment>
<sequence>MSVVSVDTEEMSVVSVDTEEMSVVSVDTKEMSVVSVDTEEMSVVSVNTKEMSVVFVDTEEMFVVFVDTEEMFVVFVDTEEMSVVFVDTEEIGTSGIDIDLQKVDIDQCPGTNAAEENVFANSSKCRHQTTQCEHIPGLGFRRGSYKCVCKPGFYFPYLESSEKYFKGTDVEDENEKKRKGLPNRYDTDFQCKPCATGCEVCIDQSPCILALNWILRSILLAISGLIMSFLLVLVWFTIHYRNVK</sequence>
<keyword evidence="9" id="KW-1133">Transmembrane helix</keyword>
<keyword evidence="4" id="KW-0732">Signal</keyword>
<accession>A0A2C9JKK3</accession>
<protein>
    <recommendedName>
        <fullName evidence="10">GPR158/179 extracellular domain-containing protein</fullName>
    </recommendedName>
</protein>
<evidence type="ECO:0000313" key="11">
    <source>
        <dbReference type="EnsemblMetazoa" id="BGLB003827-PB"/>
    </source>
</evidence>
<keyword evidence="9" id="KW-0472">Membrane</keyword>
<reference evidence="11" key="1">
    <citation type="submission" date="2020-05" db="UniProtKB">
        <authorList>
            <consortium name="EnsemblMetazoa"/>
        </authorList>
    </citation>
    <scope>IDENTIFICATION</scope>
    <source>
        <strain evidence="11">BB02</strain>
    </source>
</reference>
<keyword evidence="9" id="KW-0812">Transmembrane</keyword>
<evidence type="ECO:0000256" key="5">
    <source>
        <dbReference type="ARBA" id="ARBA00023040"/>
    </source>
</evidence>
<dbReference type="GO" id="GO:0004930">
    <property type="term" value="F:G protein-coupled receptor activity"/>
    <property type="evidence" value="ECO:0007669"/>
    <property type="project" value="UniProtKB-KW"/>
</dbReference>
<evidence type="ECO:0000256" key="4">
    <source>
        <dbReference type="ARBA" id="ARBA00022729"/>
    </source>
</evidence>
<evidence type="ECO:0000256" key="9">
    <source>
        <dbReference type="SAM" id="Phobius"/>
    </source>
</evidence>
<dbReference type="InterPro" id="IPR043458">
    <property type="entry name" value="GPR158/179"/>
</dbReference>
<organism evidence="11 12">
    <name type="scientific">Biomphalaria glabrata</name>
    <name type="common">Bloodfluke planorb</name>
    <name type="synonym">Freshwater snail</name>
    <dbReference type="NCBI Taxonomy" id="6526"/>
    <lineage>
        <taxon>Eukaryota</taxon>
        <taxon>Metazoa</taxon>
        <taxon>Spiralia</taxon>
        <taxon>Lophotrochozoa</taxon>
        <taxon>Mollusca</taxon>
        <taxon>Gastropoda</taxon>
        <taxon>Heterobranchia</taxon>
        <taxon>Euthyneura</taxon>
        <taxon>Panpulmonata</taxon>
        <taxon>Hygrophila</taxon>
        <taxon>Lymnaeoidea</taxon>
        <taxon>Planorbidae</taxon>
        <taxon>Biomphalaria</taxon>
    </lineage>
</organism>
<dbReference type="GO" id="GO:0005886">
    <property type="term" value="C:plasma membrane"/>
    <property type="evidence" value="ECO:0007669"/>
    <property type="project" value="UniProtKB-SubCell"/>
</dbReference>
<dbReference type="Pfam" id="PF22572">
    <property type="entry name" value="GPR158_179_EC"/>
    <property type="match status" value="1"/>
</dbReference>
<dbReference type="VEuPathDB" id="VectorBase:BGLB003827"/>
<dbReference type="VEuPathDB" id="VectorBase:BGLAX_032756"/>
<evidence type="ECO:0000256" key="6">
    <source>
        <dbReference type="ARBA" id="ARBA00023170"/>
    </source>
</evidence>
<evidence type="ECO:0000256" key="3">
    <source>
        <dbReference type="ARBA" id="ARBA00022475"/>
    </source>
</evidence>
<keyword evidence="8" id="KW-0807">Transducer</keyword>
<evidence type="ECO:0000256" key="1">
    <source>
        <dbReference type="ARBA" id="ARBA00004651"/>
    </source>
</evidence>
<dbReference type="KEGG" id="bgt:106057910"/>
<evidence type="ECO:0000259" key="10">
    <source>
        <dbReference type="Pfam" id="PF22572"/>
    </source>
</evidence>
<keyword evidence="3" id="KW-1003">Cell membrane</keyword>
<evidence type="ECO:0000256" key="2">
    <source>
        <dbReference type="ARBA" id="ARBA00007242"/>
    </source>
</evidence>
<proteinExistence type="inferred from homology"/>
<dbReference type="EnsemblMetazoa" id="BGLB003827-RB">
    <property type="protein sequence ID" value="BGLB003827-PB"/>
    <property type="gene ID" value="BGLB003827"/>
</dbReference>
<evidence type="ECO:0000256" key="8">
    <source>
        <dbReference type="ARBA" id="ARBA00023224"/>
    </source>
</evidence>
<feature type="domain" description="GPR158/179 extracellular" evidence="10">
    <location>
        <begin position="88"/>
        <end position="154"/>
    </location>
</feature>
<evidence type="ECO:0000313" key="12">
    <source>
        <dbReference type="Proteomes" id="UP000076420"/>
    </source>
</evidence>
<dbReference type="PANTHER" id="PTHR32546">
    <property type="entry name" value="G-PROTEIN COUPLED RECEPTOR 158-RELATED"/>
    <property type="match status" value="1"/>
</dbReference>
<name>A0A2C9JKK3_BIOGL</name>
<dbReference type="InterPro" id="IPR054714">
    <property type="entry name" value="GPR158_179_extracellular"/>
</dbReference>
<keyword evidence="7" id="KW-0325">Glycoprotein</keyword>
<keyword evidence="5" id="KW-0297">G-protein coupled receptor</keyword>
<gene>
    <name evidence="11" type="primary">106057910</name>
</gene>
<comment type="similarity">
    <text evidence="2">Belongs to the G-protein coupled receptor 3 family.</text>
</comment>
<keyword evidence="6" id="KW-0675">Receptor</keyword>
<feature type="transmembrane region" description="Helical" evidence="9">
    <location>
        <begin position="213"/>
        <end position="238"/>
    </location>
</feature>
<dbReference type="AlphaFoldDB" id="A0A2C9JKK3"/>
<dbReference type="PANTHER" id="PTHR32546:SF29">
    <property type="entry name" value="G-PROTEIN COUPLED RECEPTORS FAMILY 3 PROFILE DOMAIN-CONTAINING PROTEIN"/>
    <property type="match status" value="1"/>
</dbReference>